<organism evidence="1 2">
    <name type="scientific">Paenibacillus methanolicus</name>
    <dbReference type="NCBI Taxonomy" id="582686"/>
    <lineage>
        <taxon>Bacteria</taxon>
        <taxon>Bacillati</taxon>
        <taxon>Bacillota</taxon>
        <taxon>Bacilli</taxon>
        <taxon>Bacillales</taxon>
        <taxon>Paenibacillaceae</taxon>
        <taxon>Paenibacillus</taxon>
    </lineage>
</organism>
<dbReference type="RefSeq" id="WP_148930785.1">
    <property type="nucleotide sequence ID" value="NZ_VNHS01000007.1"/>
</dbReference>
<dbReference type="AlphaFoldDB" id="A0A5S5C4H4"/>
<keyword evidence="2" id="KW-1185">Reference proteome</keyword>
<dbReference type="OrthoDB" id="1751116at2"/>
<evidence type="ECO:0000313" key="2">
    <source>
        <dbReference type="Proteomes" id="UP000323257"/>
    </source>
</evidence>
<dbReference type="Proteomes" id="UP000323257">
    <property type="component" value="Unassembled WGS sequence"/>
</dbReference>
<reference evidence="1 2" key="1">
    <citation type="submission" date="2019-07" db="EMBL/GenBank/DDBJ databases">
        <title>Genomic Encyclopedia of Type Strains, Phase III (KMG-III): the genomes of soil and plant-associated and newly described type strains.</title>
        <authorList>
            <person name="Whitman W."/>
        </authorList>
    </citation>
    <scope>NUCLEOTIDE SEQUENCE [LARGE SCALE GENOMIC DNA]</scope>
    <source>
        <strain evidence="1 2">BL24</strain>
    </source>
</reference>
<evidence type="ECO:0000313" key="1">
    <source>
        <dbReference type="EMBL" id="TYP73230.1"/>
    </source>
</evidence>
<sequence>MSVPAFCKYGVKKPGYHCLGHDCPFAGHAPAPNEIAYSHENGEVGHDSWIGFGGDMAPEPYHEQLVTELKDTWQQVCKEKVEEAYEAYMALSHVKEKLTPS</sequence>
<proteinExistence type="predicted"/>
<comment type="caution">
    <text evidence="1">The sequence shown here is derived from an EMBL/GenBank/DDBJ whole genome shotgun (WGS) entry which is preliminary data.</text>
</comment>
<accession>A0A5S5C4H4</accession>
<name>A0A5S5C4H4_9BACL</name>
<protein>
    <submittedName>
        <fullName evidence="1">Uncharacterized protein</fullName>
    </submittedName>
</protein>
<gene>
    <name evidence="1" type="ORF">BCM02_107214</name>
</gene>
<dbReference type="EMBL" id="VNHS01000007">
    <property type="protein sequence ID" value="TYP73230.1"/>
    <property type="molecule type" value="Genomic_DNA"/>
</dbReference>